<dbReference type="AlphaFoldDB" id="W6UG21"/>
<gene>
    <name evidence="2" type="ORF">EGR_08061</name>
</gene>
<feature type="compositionally biased region" description="Polar residues" evidence="1">
    <location>
        <begin position="109"/>
        <end position="118"/>
    </location>
</feature>
<feature type="compositionally biased region" description="Pro residues" evidence="1">
    <location>
        <begin position="126"/>
        <end position="138"/>
    </location>
</feature>
<comment type="caution">
    <text evidence="2">The sequence shown here is derived from an EMBL/GenBank/DDBJ whole genome shotgun (WGS) entry which is preliminary data.</text>
</comment>
<sequence>MSSWLRPAASSHSMQVVRPQRARLWPRVSRGGKSTAVVLPRTYTTSQCAAPRPPSAAKMASIAVAEAKLSTSTRSTHSGSSVNLRLPLPPPPPLPLPLVSKAKKASSSVPYTNEGVSTSAARLAPSSPPPSSPLPPLPDHLEILASVPKDDAELARHLEAWRKSGGAGRKWLVYSPAPATAVIVLPPPPPPPPPSSPFPQSEVEGGSGSSGGGGGGGSMVRRGEILTCLEWLEAVGVVSVVAAVDRAFGDLVKSLMFIGFSALSSASAYCTRTVAPFVKDFALLKADLVDS</sequence>
<feature type="compositionally biased region" description="Pro residues" evidence="1">
    <location>
        <begin position="185"/>
        <end position="197"/>
    </location>
</feature>
<dbReference type="CTD" id="36343776"/>
<dbReference type="KEGG" id="egl:EGR_08061"/>
<feature type="region of interest" description="Disordered" evidence="1">
    <location>
        <begin position="184"/>
        <end position="217"/>
    </location>
</feature>
<evidence type="ECO:0000313" key="2">
    <source>
        <dbReference type="EMBL" id="EUB57052.1"/>
    </source>
</evidence>
<feature type="region of interest" description="Disordered" evidence="1">
    <location>
        <begin position="70"/>
        <end position="140"/>
    </location>
</feature>
<dbReference type="OMA" id="AYCTRTV"/>
<reference evidence="2 3" key="1">
    <citation type="journal article" date="2013" name="Nat. Genet.">
        <title>The genome of the hydatid tapeworm Echinococcus granulosus.</title>
        <authorList>
            <person name="Zheng H."/>
            <person name="Zhang W."/>
            <person name="Zhang L."/>
            <person name="Zhang Z."/>
            <person name="Li J."/>
            <person name="Lu G."/>
            <person name="Zhu Y."/>
            <person name="Wang Y."/>
            <person name="Huang Y."/>
            <person name="Liu J."/>
            <person name="Kang H."/>
            <person name="Chen J."/>
            <person name="Wang L."/>
            <person name="Chen A."/>
            <person name="Yu S."/>
            <person name="Gao Z."/>
            <person name="Jin L."/>
            <person name="Gu W."/>
            <person name="Wang Z."/>
            <person name="Zhao L."/>
            <person name="Shi B."/>
            <person name="Wen H."/>
            <person name="Lin R."/>
            <person name="Jones M.K."/>
            <person name="Brejova B."/>
            <person name="Vinar T."/>
            <person name="Zhao G."/>
            <person name="McManus D.P."/>
            <person name="Chen Z."/>
            <person name="Zhou Y."/>
            <person name="Wang S."/>
        </authorList>
    </citation>
    <scope>NUCLEOTIDE SEQUENCE [LARGE SCALE GENOMIC DNA]</scope>
</reference>
<protein>
    <submittedName>
        <fullName evidence="2">Uncharacterized protein</fullName>
    </submittedName>
</protein>
<feature type="compositionally biased region" description="Pro residues" evidence="1">
    <location>
        <begin position="87"/>
        <end position="96"/>
    </location>
</feature>
<dbReference type="OrthoDB" id="6280155at2759"/>
<dbReference type="RefSeq" id="XP_024348248.1">
    <property type="nucleotide sequence ID" value="XM_024497310.1"/>
</dbReference>
<keyword evidence="3" id="KW-1185">Reference proteome</keyword>
<accession>W6UG21</accession>
<dbReference type="GeneID" id="36343776"/>
<dbReference type="Proteomes" id="UP000019149">
    <property type="component" value="Unassembled WGS sequence"/>
</dbReference>
<name>W6UG21_ECHGR</name>
<evidence type="ECO:0000256" key="1">
    <source>
        <dbReference type="SAM" id="MobiDB-lite"/>
    </source>
</evidence>
<feature type="compositionally biased region" description="Low complexity" evidence="1">
    <location>
        <begin position="97"/>
        <end position="108"/>
    </location>
</feature>
<organism evidence="2 3">
    <name type="scientific">Echinococcus granulosus</name>
    <name type="common">Hydatid tapeworm</name>
    <dbReference type="NCBI Taxonomy" id="6210"/>
    <lineage>
        <taxon>Eukaryota</taxon>
        <taxon>Metazoa</taxon>
        <taxon>Spiralia</taxon>
        <taxon>Lophotrochozoa</taxon>
        <taxon>Platyhelminthes</taxon>
        <taxon>Cestoda</taxon>
        <taxon>Eucestoda</taxon>
        <taxon>Cyclophyllidea</taxon>
        <taxon>Taeniidae</taxon>
        <taxon>Echinococcus</taxon>
        <taxon>Echinococcus granulosus group</taxon>
    </lineage>
</organism>
<dbReference type="EMBL" id="APAU02000095">
    <property type="protein sequence ID" value="EUB57052.1"/>
    <property type="molecule type" value="Genomic_DNA"/>
</dbReference>
<feature type="compositionally biased region" description="Low complexity" evidence="1">
    <location>
        <begin position="70"/>
        <end position="81"/>
    </location>
</feature>
<proteinExistence type="predicted"/>
<evidence type="ECO:0000313" key="3">
    <source>
        <dbReference type="Proteomes" id="UP000019149"/>
    </source>
</evidence>
<feature type="compositionally biased region" description="Gly residues" evidence="1">
    <location>
        <begin position="205"/>
        <end position="217"/>
    </location>
</feature>